<name>A0A9X9ESJ0_9BACI</name>
<dbReference type="EMBL" id="SZNT01000161">
    <property type="protein sequence ID" value="TKH11371.1"/>
    <property type="molecule type" value="Genomic_DNA"/>
</dbReference>
<dbReference type="OrthoDB" id="2716151at2"/>
<comment type="caution">
    <text evidence="1">The sequence shown here is derived from an EMBL/GenBank/DDBJ whole genome shotgun (WGS) entry which is preliminary data.</text>
</comment>
<evidence type="ECO:0000313" key="2">
    <source>
        <dbReference type="Proteomes" id="UP000309170"/>
    </source>
</evidence>
<dbReference type="Proteomes" id="UP000309170">
    <property type="component" value="Unassembled WGS sequence"/>
</dbReference>
<protein>
    <submittedName>
        <fullName evidence="1">DUF2642 domain-containing protein</fullName>
    </submittedName>
</protein>
<reference evidence="1 2" key="1">
    <citation type="journal article" date="2019" name="Environ. Microbiol.">
        <title>An active ?-lactamase is a part of an orchestrated cell wall stress resistance network of Bacillus subtilis and related rhizosphere species.</title>
        <authorList>
            <person name="Bucher T."/>
            <person name="Keren-Paz A."/>
            <person name="Hausser J."/>
            <person name="Olender T."/>
            <person name="Cytryn E."/>
            <person name="Kolodkin-Gal I."/>
        </authorList>
    </citation>
    <scope>NUCLEOTIDE SEQUENCE [LARGE SCALE GENOMIC DNA]</scope>
    <source>
        <strain evidence="1 2">I4</strain>
    </source>
</reference>
<gene>
    <name evidence="1" type="ORF">FC678_12460</name>
</gene>
<sequence length="215" mass="24445">MLAKHIGQYMELELSGNIHEAGILIEVSSDIIVLYTGKAYRYVPFRHIKNFSFPIIDEEIGSGGEPEIDETSFRKLLMNAKGMFVEILLTKKNSVHGYIVGIMNNYFVFYSPVFKTMFISMDHLKWLSVCDDEKGPYGLNKGEQLAQVSSLSWARTLEEQVKKLTNKLVVLDLGMHPQNIGMIRAVKDGIIEMVNAQGEAIFVNMRHVKSFHFPQ</sequence>
<dbReference type="AlphaFoldDB" id="A0A9X9ESJ0"/>
<evidence type="ECO:0000313" key="1">
    <source>
        <dbReference type="EMBL" id="TKH11371.1"/>
    </source>
</evidence>
<dbReference type="RefSeq" id="WP_137019027.1">
    <property type="nucleotide sequence ID" value="NZ_SZNS01000042.1"/>
</dbReference>
<organism evidence="1 2">
    <name type="scientific">Peribacillus simplex</name>
    <dbReference type="NCBI Taxonomy" id="1478"/>
    <lineage>
        <taxon>Bacteria</taxon>
        <taxon>Bacillati</taxon>
        <taxon>Bacillota</taxon>
        <taxon>Bacilli</taxon>
        <taxon>Bacillales</taxon>
        <taxon>Bacillaceae</taxon>
        <taxon>Peribacillus</taxon>
    </lineage>
</organism>
<proteinExistence type="predicted"/>
<accession>A0A9X9ESJ0</accession>